<feature type="compositionally biased region" description="Basic and acidic residues" evidence="17">
    <location>
        <begin position="530"/>
        <end position="541"/>
    </location>
</feature>
<keyword evidence="3" id="KW-0808">Transferase</keyword>
<feature type="compositionally biased region" description="Gly residues" evidence="17">
    <location>
        <begin position="456"/>
        <end position="478"/>
    </location>
</feature>
<dbReference type="InterPro" id="IPR001182">
    <property type="entry name" value="FtsW/RodA"/>
</dbReference>
<dbReference type="PANTHER" id="PTHR30474">
    <property type="entry name" value="CELL CYCLE PROTEIN"/>
    <property type="match status" value="1"/>
</dbReference>
<keyword evidence="8 18" id="KW-0472">Membrane</keyword>
<reference evidence="19" key="1">
    <citation type="journal article" date="2021" name="PeerJ">
        <title>Extensive microbial diversity within the chicken gut microbiome revealed by metagenomics and culture.</title>
        <authorList>
            <person name="Gilroy R."/>
            <person name="Ravi A."/>
            <person name="Getino M."/>
            <person name="Pursley I."/>
            <person name="Horton D.L."/>
            <person name="Alikhan N.F."/>
            <person name="Baker D."/>
            <person name="Gharbi K."/>
            <person name="Hall N."/>
            <person name="Watson M."/>
            <person name="Adriaenssens E.M."/>
            <person name="Foster-Nyarko E."/>
            <person name="Jarju S."/>
            <person name="Secka A."/>
            <person name="Antonio M."/>
            <person name="Oren A."/>
            <person name="Chaudhuri R.R."/>
            <person name="La Ragione R."/>
            <person name="Hildebrand F."/>
            <person name="Pallen M.J."/>
        </authorList>
    </citation>
    <scope>NUCLEOTIDE SEQUENCE</scope>
    <source>
        <strain evidence="19">ChiGjej6B6-11269</strain>
    </source>
</reference>
<dbReference type="GO" id="GO:0051301">
    <property type="term" value="P:cell division"/>
    <property type="evidence" value="ECO:0007669"/>
    <property type="project" value="InterPro"/>
</dbReference>
<organism evidence="19 20">
    <name type="scientific">Slackia equolifaciens</name>
    <dbReference type="NCBI Taxonomy" id="498718"/>
    <lineage>
        <taxon>Bacteria</taxon>
        <taxon>Bacillati</taxon>
        <taxon>Actinomycetota</taxon>
        <taxon>Coriobacteriia</taxon>
        <taxon>Eggerthellales</taxon>
        <taxon>Eggerthellaceae</taxon>
        <taxon>Slackia</taxon>
    </lineage>
</organism>
<evidence type="ECO:0000256" key="5">
    <source>
        <dbReference type="ARBA" id="ARBA00022960"/>
    </source>
</evidence>
<evidence type="ECO:0000256" key="10">
    <source>
        <dbReference type="ARBA" id="ARBA00033270"/>
    </source>
</evidence>
<evidence type="ECO:0000256" key="6">
    <source>
        <dbReference type="ARBA" id="ARBA00022984"/>
    </source>
</evidence>
<dbReference type="EMBL" id="DYWI01000034">
    <property type="protein sequence ID" value="HJF64901.1"/>
    <property type="molecule type" value="Genomic_DNA"/>
</dbReference>
<evidence type="ECO:0000313" key="19">
    <source>
        <dbReference type="EMBL" id="HJF64901.1"/>
    </source>
</evidence>
<feature type="compositionally biased region" description="Basic and acidic residues" evidence="17">
    <location>
        <begin position="482"/>
        <end position="492"/>
    </location>
</feature>
<dbReference type="GO" id="GO:0008360">
    <property type="term" value="P:regulation of cell shape"/>
    <property type="evidence" value="ECO:0007669"/>
    <property type="project" value="UniProtKB-KW"/>
</dbReference>
<evidence type="ECO:0000256" key="1">
    <source>
        <dbReference type="ARBA" id="ARBA00004141"/>
    </source>
</evidence>
<dbReference type="PANTHER" id="PTHR30474:SF2">
    <property type="entry name" value="PEPTIDOGLYCAN GLYCOSYLTRANSFERASE FTSW-RELATED"/>
    <property type="match status" value="1"/>
</dbReference>
<evidence type="ECO:0000256" key="14">
    <source>
        <dbReference type="ARBA" id="ARBA00044770"/>
    </source>
</evidence>
<accession>A0A9D2UVU8</accession>
<keyword evidence="4 18" id="KW-0812">Transmembrane</keyword>
<gene>
    <name evidence="19" type="ORF">K8U77_02125</name>
</gene>
<feature type="transmembrane region" description="Helical" evidence="18">
    <location>
        <begin position="215"/>
        <end position="235"/>
    </location>
</feature>
<proteinExistence type="inferred from homology"/>
<name>A0A9D2UVU8_9ACTN</name>
<keyword evidence="5" id="KW-0133">Cell shape</keyword>
<dbReference type="GO" id="GO:0005886">
    <property type="term" value="C:plasma membrane"/>
    <property type="evidence" value="ECO:0007669"/>
    <property type="project" value="TreeGrafter"/>
</dbReference>
<feature type="transmembrane region" description="Helical" evidence="18">
    <location>
        <begin position="303"/>
        <end position="323"/>
    </location>
</feature>
<keyword evidence="6" id="KW-0573">Peptidoglycan synthesis</keyword>
<evidence type="ECO:0000256" key="16">
    <source>
        <dbReference type="ARBA" id="ARBA00049966"/>
    </source>
</evidence>
<keyword evidence="7 18" id="KW-1133">Transmembrane helix</keyword>
<evidence type="ECO:0000256" key="15">
    <source>
        <dbReference type="ARBA" id="ARBA00049902"/>
    </source>
</evidence>
<protein>
    <recommendedName>
        <fullName evidence="12">Probable peptidoglycan glycosyltransferase FtsW</fullName>
        <ecNumber evidence="14">2.4.99.28</ecNumber>
    </recommendedName>
    <alternativeName>
        <fullName evidence="13">Cell division protein FtsW</fullName>
    </alternativeName>
    <alternativeName>
        <fullName evidence="10">Cell wall polymerase</fullName>
    </alternativeName>
    <alternativeName>
        <fullName evidence="9">Peptidoglycan polymerase</fullName>
    </alternativeName>
</protein>
<feature type="transmembrane region" description="Helical" evidence="18">
    <location>
        <begin position="170"/>
        <end position="186"/>
    </location>
</feature>
<feature type="compositionally biased region" description="Basic and acidic residues" evidence="17">
    <location>
        <begin position="412"/>
        <end position="437"/>
    </location>
</feature>
<evidence type="ECO:0000256" key="8">
    <source>
        <dbReference type="ARBA" id="ARBA00023136"/>
    </source>
</evidence>
<keyword evidence="2" id="KW-0328">Glycosyltransferase</keyword>
<comment type="similarity">
    <text evidence="11">Belongs to the SEDS family. FtsW subfamily.</text>
</comment>
<dbReference type="Proteomes" id="UP000786989">
    <property type="component" value="Unassembled WGS sequence"/>
</dbReference>
<dbReference type="AlphaFoldDB" id="A0A9D2UVU8"/>
<evidence type="ECO:0000256" key="13">
    <source>
        <dbReference type="ARBA" id="ARBA00041418"/>
    </source>
</evidence>
<comment type="caution">
    <text evidence="19">The sequence shown here is derived from an EMBL/GenBank/DDBJ whole genome shotgun (WGS) entry which is preliminary data.</text>
</comment>
<evidence type="ECO:0000256" key="4">
    <source>
        <dbReference type="ARBA" id="ARBA00022692"/>
    </source>
</evidence>
<evidence type="ECO:0000313" key="20">
    <source>
        <dbReference type="Proteomes" id="UP000786989"/>
    </source>
</evidence>
<evidence type="ECO:0000256" key="17">
    <source>
        <dbReference type="SAM" id="MobiDB-lite"/>
    </source>
</evidence>
<evidence type="ECO:0000256" key="12">
    <source>
        <dbReference type="ARBA" id="ARBA00041185"/>
    </source>
</evidence>
<feature type="compositionally biased region" description="Low complexity" evidence="17">
    <location>
        <begin position="442"/>
        <end position="453"/>
    </location>
</feature>
<comment type="catalytic activity">
    <reaction evidence="15">
        <text>[GlcNAc-(1-&gt;4)-Mur2Ac(oyl-L-Ala-gamma-D-Glu-L-Lys-D-Ala-D-Ala)](n)-di-trans,octa-cis-undecaprenyl diphosphate + beta-D-GlcNAc-(1-&gt;4)-Mur2Ac(oyl-L-Ala-gamma-D-Glu-L-Lys-D-Ala-D-Ala)-di-trans,octa-cis-undecaprenyl diphosphate = [GlcNAc-(1-&gt;4)-Mur2Ac(oyl-L-Ala-gamma-D-Glu-L-Lys-D-Ala-D-Ala)](n+1)-di-trans,octa-cis-undecaprenyl diphosphate + di-trans,octa-cis-undecaprenyl diphosphate + H(+)</text>
        <dbReference type="Rhea" id="RHEA:23708"/>
        <dbReference type="Rhea" id="RHEA-COMP:9602"/>
        <dbReference type="Rhea" id="RHEA-COMP:9603"/>
        <dbReference type="ChEBI" id="CHEBI:15378"/>
        <dbReference type="ChEBI" id="CHEBI:58405"/>
        <dbReference type="ChEBI" id="CHEBI:60033"/>
        <dbReference type="ChEBI" id="CHEBI:78435"/>
        <dbReference type="EC" id="2.4.99.28"/>
    </reaction>
</comment>
<evidence type="ECO:0000256" key="2">
    <source>
        <dbReference type="ARBA" id="ARBA00022676"/>
    </source>
</evidence>
<feature type="compositionally biased region" description="Basic and acidic residues" evidence="17">
    <location>
        <begin position="503"/>
        <end position="513"/>
    </location>
</feature>
<reference evidence="19" key="2">
    <citation type="submission" date="2021-09" db="EMBL/GenBank/DDBJ databases">
        <authorList>
            <person name="Gilroy R."/>
        </authorList>
    </citation>
    <scope>NUCLEOTIDE SEQUENCE</scope>
    <source>
        <strain evidence="19">ChiGjej6B6-11269</strain>
    </source>
</reference>
<feature type="transmembrane region" description="Helical" evidence="18">
    <location>
        <begin position="335"/>
        <end position="360"/>
    </location>
</feature>
<dbReference type="EC" id="2.4.99.28" evidence="14"/>
<dbReference type="GO" id="GO:0009252">
    <property type="term" value="P:peptidoglycan biosynthetic process"/>
    <property type="evidence" value="ECO:0007669"/>
    <property type="project" value="UniProtKB-KW"/>
</dbReference>
<feature type="transmembrane region" description="Helical" evidence="18">
    <location>
        <begin position="36"/>
        <end position="56"/>
    </location>
</feature>
<feature type="transmembrane region" description="Helical" evidence="18">
    <location>
        <begin position="192"/>
        <end position="208"/>
    </location>
</feature>
<dbReference type="Pfam" id="PF01098">
    <property type="entry name" value="FTSW_RODA_SPOVE"/>
    <property type="match status" value="1"/>
</dbReference>
<dbReference type="GO" id="GO:0032153">
    <property type="term" value="C:cell division site"/>
    <property type="evidence" value="ECO:0007669"/>
    <property type="project" value="TreeGrafter"/>
</dbReference>
<evidence type="ECO:0000256" key="7">
    <source>
        <dbReference type="ARBA" id="ARBA00022989"/>
    </source>
</evidence>
<evidence type="ECO:0000256" key="3">
    <source>
        <dbReference type="ARBA" id="ARBA00022679"/>
    </source>
</evidence>
<evidence type="ECO:0000256" key="9">
    <source>
        <dbReference type="ARBA" id="ARBA00032370"/>
    </source>
</evidence>
<feature type="transmembrane region" description="Helical" evidence="18">
    <location>
        <begin position="68"/>
        <end position="90"/>
    </location>
</feature>
<comment type="subcellular location">
    <subcellularLocation>
        <location evidence="1">Membrane</location>
        <topology evidence="1">Multi-pass membrane protein</topology>
    </subcellularLocation>
</comment>
<evidence type="ECO:0000256" key="18">
    <source>
        <dbReference type="SAM" id="Phobius"/>
    </source>
</evidence>
<evidence type="ECO:0000256" key="11">
    <source>
        <dbReference type="ARBA" id="ARBA00038053"/>
    </source>
</evidence>
<feature type="transmembrane region" description="Helical" evidence="18">
    <location>
        <begin position="102"/>
        <end position="121"/>
    </location>
</feature>
<sequence>MAFTLIHNNDARSAEKAARAQADALGVPADIMLPRVVLMVSVILLVLIGLVMVFSASTVEAISNEESVFSYVGKQAAFVLAGAFGAFLVARFMPYHIWRSGPVFYVFWGLACALLVAVLLVGTEALGAQRWIYIGPFSLQPTEFAKIILVIGAARILCDFNEGAMNLKQALVWGFVLVLIPLAFLYETQSDMGSAIIIFMGVLAVAWLGEVPLRVLVPIVLVLAVVAVVAMSTGYRADRVRVWLNPWDDGEGGYGTGFQLIHSYYAFSQGGIFGVGLGNSREKFLYLPEAETDFIFSIIGEELGMIGALAVILLFIAFLYAGLRIAAKAPDDFGKILAGGLTVMLVGQAFLNMACATGLFPTTGKPLPFISSGGSSVISSLLIVGVLMSVSYNSNVLTPYEQRRNNLNVLRVERDEPVGDSPSERVSRRGRAHRAEALEFTGASSGLSSSRRGSGVDRGAGRSGRGSGRNVGGRGGGSEFESSSRGRSDRRASRSSRAASSSGERRPVRDEGAKAPSSRARSGGLQLGTGKDRTYYDDRRR</sequence>
<comment type="function">
    <text evidence="16">Peptidoglycan polymerase that is essential for cell division.</text>
</comment>
<feature type="transmembrane region" description="Helical" evidence="18">
    <location>
        <begin position="372"/>
        <end position="394"/>
    </location>
</feature>
<dbReference type="GO" id="GO:0008955">
    <property type="term" value="F:peptidoglycan glycosyltransferase activity"/>
    <property type="evidence" value="ECO:0007669"/>
    <property type="project" value="UniProtKB-EC"/>
</dbReference>
<feature type="region of interest" description="Disordered" evidence="17">
    <location>
        <begin position="412"/>
        <end position="541"/>
    </location>
</feature>
<dbReference type="GO" id="GO:0015648">
    <property type="term" value="F:lipid-linked peptidoglycan transporter activity"/>
    <property type="evidence" value="ECO:0007669"/>
    <property type="project" value="TreeGrafter"/>
</dbReference>